<reference evidence="3 4" key="1">
    <citation type="submission" date="2019-02" db="EMBL/GenBank/DDBJ databases">
        <title>Kribbella capetownensis sp. nov. and Kribbella speibonae sp. nov., isolated from soil.</title>
        <authorList>
            <person name="Curtis S.M."/>
            <person name="Norton I."/>
            <person name="Everest G.J."/>
            <person name="Meyers P.R."/>
        </authorList>
    </citation>
    <scope>NUCLEOTIDE SEQUENCE [LARGE SCALE GENOMIC DNA]</scope>
    <source>
        <strain evidence="3 4">YM53</strain>
    </source>
</reference>
<dbReference type="Pfam" id="PF01978">
    <property type="entry name" value="TrmB"/>
    <property type="match status" value="1"/>
</dbReference>
<name>A0A4R0JF43_9ACTN</name>
<sequence length="381" mass="41341">MRRHPAGCQRRTSSRCGRSRRQPETSGWPRQDLARSCRAGRHRTVQSPWKDAAANLAILGVGELGERAYRILLRSPGLTVTGLADRIGSPAARVRRVVTVLEQSGLVTRSPLPTPRLLPVAPDAAIEALVRRQESELERVRALAASWVPEFRSGGNAAPTELIEVVTGADTVLSRFDQLQRGAMEEVQVLDTPPYAGDAGPITNDAEFEVLARGVTCRAIYARAALEQSPNAVTAILRYVAAGEQARVTSELPLKLATFDRKVAFIPQSIAQRDIAGAIVVHPCSLLDVLLFVFDQLWAEATPLTAAEPLRSTEQDGAAEPSENDRRVLALLAGGLKNEAIAHHLGWSHRTTRRRIATLMAALGADTRFQAGLYAARAGWL</sequence>
<protein>
    <submittedName>
        <fullName evidence="3">Transcriptional regulator TrmB</fullName>
    </submittedName>
</protein>
<dbReference type="InterPro" id="IPR036388">
    <property type="entry name" value="WH-like_DNA-bd_sf"/>
</dbReference>
<dbReference type="InterPro" id="IPR000792">
    <property type="entry name" value="Tscrpt_reg_LuxR_C"/>
</dbReference>
<dbReference type="InterPro" id="IPR016032">
    <property type="entry name" value="Sig_transdc_resp-reg_C-effctor"/>
</dbReference>
<dbReference type="GO" id="GO:0006355">
    <property type="term" value="P:regulation of DNA-templated transcription"/>
    <property type="evidence" value="ECO:0007669"/>
    <property type="project" value="InterPro"/>
</dbReference>
<feature type="region of interest" description="Disordered" evidence="1">
    <location>
        <begin position="1"/>
        <end position="31"/>
    </location>
</feature>
<organism evidence="3 4">
    <name type="scientific">Kribbella capetownensis</name>
    <dbReference type="NCBI Taxonomy" id="1572659"/>
    <lineage>
        <taxon>Bacteria</taxon>
        <taxon>Bacillati</taxon>
        <taxon>Actinomycetota</taxon>
        <taxon>Actinomycetes</taxon>
        <taxon>Propionibacteriales</taxon>
        <taxon>Kribbellaceae</taxon>
        <taxon>Kribbella</taxon>
    </lineage>
</organism>
<accession>A0A4R0JF43</accession>
<dbReference type="SMART" id="SM00421">
    <property type="entry name" value="HTH_LUXR"/>
    <property type="match status" value="1"/>
</dbReference>
<dbReference type="InterPro" id="IPR002831">
    <property type="entry name" value="Tscrpt_reg_TrmB_N"/>
</dbReference>
<dbReference type="GO" id="GO:0003677">
    <property type="term" value="F:DNA binding"/>
    <property type="evidence" value="ECO:0007669"/>
    <property type="project" value="InterPro"/>
</dbReference>
<dbReference type="EMBL" id="SJKD01000008">
    <property type="protein sequence ID" value="TCC45049.1"/>
    <property type="molecule type" value="Genomic_DNA"/>
</dbReference>
<dbReference type="OrthoDB" id="3728246at2"/>
<comment type="caution">
    <text evidence="3">The sequence shown here is derived from an EMBL/GenBank/DDBJ whole genome shotgun (WGS) entry which is preliminary data.</text>
</comment>
<dbReference type="Proteomes" id="UP000293342">
    <property type="component" value="Unassembled WGS sequence"/>
</dbReference>
<feature type="domain" description="HTH luxR-type" evidence="2">
    <location>
        <begin position="318"/>
        <end position="375"/>
    </location>
</feature>
<dbReference type="Gene3D" id="1.10.10.10">
    <property type="entry name" value="Winged helix-like DNA-binding domain superfamily/Winged helix DNA-binding domain"/>
    <property type="match status" value="2"/>
</dbReference>
<keyword evidence="4" id="KW-1185">Reference proteome</keyword>
<dbReference type="PANTHER" id="PTHR34293:SF1">
    <property type="entry name" value="HTH-TYPE TRANSCRIPTIONAL REGULATOR TRMBL2"/>
    <property type="match status" value="1"/>
</dbReference>
<proteinExistence type="predicted"/>
<dbReference type="SUPFAM" id="SSF46785">
    <property type="entry name" value="Winged helix' DNA-binding domain"/>
    <property type="match status" value="1"/>
</dbReference>
<evidence type="ECO:0000313" key="3">
    <source>
        <dbReference type="EMBL" id="TCC45049.1"/>
    </source>
</evidence>
<dbReference type="PANTHER" id="PTHR34293">
    <property type="entry name" value="HTH-TYPE TRANSCRIPTIONAL REGULATOR TRMBL2"/>
    <property type="match status" value="1"/>
</dbReference>
<gene>
    <name evidence="3" type="ORF">E0H75_31530</name>
</gene>
<evidence type="ECO:0000259" key="2">
    <source>
        <dbReference type="SMART" id="SM00421"/>
    </source>
</evidence>
<dbReference type="AlphaFoldDB" id="A0A4R0JF43"/>
<dbReference type="InterPro" id="IPR036390">
    <property type="entry name" value="WH_DNA-bd_sf"/>
</dbReference>
<dbReference type="InterPro" id="IPR051797">
    <property type="entry name" value="TrmB-like"/>
</dbReference>
<evidence type="ECO:0000313" key="4">
    <source>
        <dbReference type="Proteomes" id="UP000293342"/>
    </source>
</evidence>
<feature type="compositionally biased region" description="Low complexity" evidence="1">
    <location>
        <begin position="7"/>
        <end position="16"/>
    </location>
</feature>
<dbReference type="SUPFAM" id="SSF46894">
    <property type="entry name" value="C-terminal effector domain of the bipartite response regulators"/>
    <property type="match status" value="1"/>
</dbReference>
<evidence type="ECO:0000256" key="1">
    <source>
        <dbReference type="SAM" id="MobiDB-lite"/>
    </source>
</evidence>